<dbReference type="Proteomes" id="UP001246372">
    <property type="component" value="Unassembled WGS sequence"/>
</dbReference>
<organism evidence="2 3">
    <name type="scientific">Roseateles aquae</name>
    <dbReference type="NCBI Taxonomy" id="3077235"/>
    <lineage>
        <taxon>Bacteria</taxon>
        <taxon>Pseudomonadati</taxon>
        <taxon>Pseudomonadota</taxon>
        <taxon>Betaproteobacteria</taxon>
        <taxon>Burkholderiales</taxon>
        <taxon>Sphaerotilaceae</taxon>
        <taxon>Roseateles</taxon>
    </lineage>
</organism>
<feature type="transmembrane region" description="Helical" evidence="1">
    <location>
        <begin position="84"/>
        <end position="102"/>
    </location>
</feature>
<keyword evidence="1" id="KW-1133">Transmembrane helix</keyword>
<evidence type="ECO:0000313" key="2">
    <source>
        <dbReference type="EMBL" id="MDT8998624.1"/>
    </source>
</evidence>
<accession>A0ABU3P7V3</accession>
<gene>
    <name evidence="2" type="ORF">RQP53_04995</name>
</gene>
<name>A0ABU3P7V3_9BURK</name>
<dbReference type="RefSeq" id="WP_315649047.1">
    <property type="nucleotide sequence ID" value="NZ_JAVXZY010000001.1"/>
</dbReference>
<comment type="caution">
    <text evidence="2">The sequence shown here is derived from an EMBL/GenBank/DDBJ whole genome shotgun (WGS) entry which is preliminary data.</text>
</comment>
<feature type="transmembrane region" description="Helical" evidence="1">
    <location>
        <begin position="47"/>
        <end position="68"/>
    </location>
</feature>
<evidence type="ECO:0000256" key="1">
    <source>
        <dbReference type="SAM" id="Phobius"/>
    </source>
</evidence>
<keyword evidence="3" id="KW-1185">Reference proteome</keyword>
<reference evidence="2" key="1">
    <citation type="submission" date="2023-09" db="EMBL/GenBank/DDBJ databases">
        <title>Paucibacter sp. APW11 Genome sequencing and assembly.</title>
        <authorList>
            <person name="Kim I."/>
        </authorList>
    </citation>
    <scope>NUCLEOTIDE SEQUENCE</scope>
    <source>
        <strain evidence="2">APW11</strain>
    </source>
</reference>
<keyword evidence="1" id="KW-0472">Membrane</keyword>
<proteinExistence type="predicted"/>
<dbReference type="EMBL" id="JAVXZY010000001">
    <property type="protein sequence ID" value="MDT8998624.1"/>
    <property type="molecule type" value="Genomic_DNA"/>
</dbReference>
<keyword evidence="1" id="KW-0812">Transmembrane</keyword>
<protein>
    <submittedName>
        <fullName evidence="2">Uncharacterized protein</fullName>
    </submittedName>
</protein>
<evidence type="ECO:0000313" key="3">
    <source>
        <dbReference type="Proteomes" id="UP001246372"/>
    </source>
</evidence>
<feature type="transmembrane region" description="Helical" evidence="1">
    <location>
        <begin position="108"/>
        <end position="126"/>
    </location>
</feature>
<sequence length="127" mass="13133">MNYFWMAAAVLLVLVGLVHSLLGERRIFAPHRAAGRVVPYAAGHRLGVQWVSWHLTALLGWVMAAALWERGSAGLPLSAADQHLGLELTLALLAGAAGLAGATAGRHLGWLGLAAAALLTLAGVTLG</sequence>